<dbReference type="OMA" id="NYASTPM"/>
<dbReference type="EMBL" id="CP017686">
    <property type="protein sequence ID" value="AYQ55095.1"/>
    <property type="molecule type" value="Genomic_DNA"/>
</dbReference>
<proteinExistence type="predicted"/>
<evidence type="ECO:0000256" key="3">
    <source>
        <dbReference type="ARBA" id="ARBA00022691"/>
    </source>
</evidence>
<organism evidence="5 6">
    <name type="scientific">Methanomethylophilus alvi</name>
    <dbReference type="NCBI Taxonomy" id="1291540"/>
    <lineage>
        <taxon>Archaea</taxon>
        <taxon>Methanobacteriati</taxon>
        <taxon>Thermoplasmatota</taxon>
        <taxon>Thermoplasmata</taxon>
        <taxon>Methanomassiliicoccales</taxon>
        <taxon>Methanomethylophilaceae</taxon>
        <taxon>Methanomethylophilus</taxon>
    </lineage>
</organism>
<evidence type="ECO:0000256" key="2">
    <source>
        <dbReference type="ARBA" id="ARBA00022679"/>
    </source>
</evidence>
<name>A0A3G3IGX7_9ARCH</name>
<keyword evidence="3" id="KW-0949">S-adenosyl-L-methionine</keyword>
<dbReference type="RefSeq" id="WP_015504836.1">
    <property type="nucleotide sequence ID" value="NZ_CP017686.1"/>
</dbReference>
<protein>
    <recommendedName>
        <fullName evidence="4">Methyltransferase type 11 domain-containing protein</fullName>
    </recommendedName>
</protein>
<evidence type="ECO:0000256" key="1">
    <source>
        <dbReference type="ARBA" id="ARBA00022603"/>
    </source>
</evidence>
<accession>A0A3G3IGX7</accession>
<dbReference type="GeneID" id="41321734"/>
<evidence type="ECO:0000313" key="6">
    <source>
        <dbReference type="Proteomes" id="UP000273278"/>
    </source>
</evidence>
<dbReference type="Proteomes" id="UP000273278">
    <property type="component" value="Chromosome"/>
</dbReference>
<sequence>MPEGHMMSIEEYWTQRASGYSGTVTEQIEKGTYSHWLNIILEHLGQCGDLDVLDVGTGPGFFPVVLGRLGHRVTGVDCTQAMLDQAGNNCARYGVDAKFKRMDAQVLEFPDETFDLVISRNLVWNLDDPKAAYREWLRVLKPEGKLMIFDGNHYLYLYDKDYASQAPEYAESHDRIGNVDPKIMERIAEELPLSSQRRPQWDVDTLIELGVRTIKVDTDGRDSLKVVKDGETVYLPFSFFICATK</sequence>
<gene>
    <name evidence="5" type="ORF">BKD89_04665</name>
</gene>
<dbReference type="Pfam" id="PF08241">
    <property type="entry name" value="Methyltransf_11"/>
    <property type="match status" value="1"/>
</dbReference>
<dbReference type="AlphaFoldDB" id="A0A3G3IGX7"/>
<dbReference type="CDD" id="cd02440">
    <property type="entry name" value="AdoMet_MTases"/>
    <property type="match status" value="1"/>
</dbReference>
<dbReference type="GO" id="GO:0032259">
    <property type="term" value="P:methylation"/>
    <property type="evidence" value="ECO:0007669"/>
    <property type="project" value="UniProtKB-KW"/>
</dbReference>
<evidence type="ECO:0000313" key="5">
    <source>
        <dbReference type="EMBL" id="AYQ55095.1"/>
    </source>
</evidence>
<dbReference type="PANTHER" id="PTHR43464">
    <property type="entry name" value="METHYLTRANSFERASE"/>
    <property type="match status" value="1"/>
</dbReference>
<dbReference type="Gene3D" id="3.40.50.150">
    <property type="entry name" value="Vaccinia Virus protein VP39"/>
    <property type="match status" value="1"/>
</dbReference>
<feature type="domain" description="Methyltransferase type 11" evidence="4">
    <location>
        <begin position="53"/>
        <end position="148"/>
    </location>
</feature>
<reference evidence="5 6" key="1">
    <citation type="submission" date="2016-10" db="EMBL/GenBank/DDBJ databases">
        <title>Complete genome of the TMA-utilizing, human hosted archaeon Methanomethylophilus alvus Gen. nov, sp. nov., strain Mx-05, derived from a pure culture.</title>
        <authorList>
            <person name="Brugere J.-F."/>
            <person name="Ben Hania W."/>
            <person name="Chaudhary P.P."/>
            <person name="Gaci N."/>
            <person name="Borrel G."/>
            <person name="Cao Van Tuat L."/>
            <person name="Fardeau M.-L."/>
            <person name="Harris H.M.B."/>
            <person name="O'Toole P.W."/>
            <person name="Ollivier B."/>
        </authorList>
    </citation>
    <scope>NUCLEOTIDE SEQUENCE [LARGE SCALE GENOMIC DNA]</scope>
    <source>
        <strain evidence="5 6">Mx-05</strain>
    </source>
</reference>
<evidence type="ECO:0000259" key="4">
    <source>
        <dbReference type="Pfam" id="PF08241"/>
    </source>
</evidence>
<dbReference type="SUPFAM" id="SSF53335">
    <property type="entry name" value="S-adenosyl-L-methionine-dependent methyltransferases"/>
    <property type="match status" value="1"/>
</dbReference>
<dbReference type="GO" id="GO:0008757">
    <property type="term" value="F:S-adenosylmethionine-dependent methyltransferase activity"/>
    <property type="evidence" value="ECO:0007669"/>
    <property type="project" value="InterPro"/>
</dbReference>
<dbReference type="InterPro" id="IPR013216">
    <property type="entry name" value="Methyltransf_11"/>
</dbReference>
<keyword evidence="1" id="KW-0489">Methyltransferase</keyword>
<dbReference type="InterPro" id="IPR029063">
    <property type="entry name" value="SAM-dependent_MTases_sf"/>
</dbReference>
<keyword evidence="2" id="KW-0808">Transferase</keyword>
<dbReference type="PANTHER" id="PTHR43464:SF19">
    <property type="entry name" value="UBIQUINONE BIOSYNTHESIS O-METHYLTRANSFERASE, MITOCHONDRIAL"/>
    <property type="match status" value="1"/>
</dbReference>